<dbReference type="PROSITE" id="PS50330">
    <property type="entry name" value="UIM"/>
    <property type="match status" value="1"/>
</dbReference>
<sequence>MKQLRKLQNDAVVEAPEDVSDDEPQTKAPCGFSALADSSGSELAETAEPAPAAEPLRAKGKKKKKKKGKKQDAKCAGYPDSPDLDEDDQLLDAAVAEVATSSAPGEQDLCGSSVFSMSKAFFSADREQKSLFGKMKMPKGKAPKAEIRKSAVKHRGVHEGHFAHYRRLFLVEPSSEENWGRPEGCAEMVPEAGEVLFAVRDTREYEMARTEFAGAAMLHDPNEVNAFLMDHPFCVEALFVLSDICRQSGQHQDAFQLLRRAAYAMECSFHGSFSPFAETRLDFKRGDAASSMHWPRVRLQLQEEESWPGWPWLTVLWAYMLGLATQGLPRTALEVCKLVLAMTLPRDPLHALVHLDFFCLRAQEYSLLVNIAEGFDLPCSLPDKTILRLDCAMPNFAYSTALALHFLKSGGRQATKNADEGSAISTVSVEDITQSCWARQEFQEDGPSRSHVALIRAMLLFPRTLRPILQELSVSLVTAPAGSPYSTSWQQLLDKSPLAPHTHKVHQQHSRLHSLVSEAFVHRCAALFRGEGTLRWLHACAGRLTQMCESSLFEEELMQARKSWSEAELGIGEAFSKDYQEFNTLEVEAERKPPAVLERAFNSWVGGSQAPPGQGQGPAVPESEEAQLQRALRLSEAVAEASDRRRLVEEQDAEFQASLAADRAREGTQGTEGESEPQDVNADAVAQLEAMGFAKDAAQQALQNAGGDVAEAVSLLTG</sequence>
<dbReference type="AlphaFoldDB" id="A0A1Q9C9T0"/>
<dbReference type="CDD" id="cd14270">
    <property type="entry name" value="UBA"/>
    <property type="match status" value="1"/>
</dbReference>
<organism evidence="3 4">
    <name type="scientific">Symbiodinium microadriaticum</name>
    <name type="common">Dinoflagellate</name>
    <name type="synonym">Zooxanthella microadriatica</name>
    <dbReference type="NCBI Taxonomy" id="2951"/>
    <lineage>
        <taxon>Eukaryota</taxon>
        <taxon>Sar</taxon>
        <taxon>Alveolata</taxon>
        <taxon>Dinophyceae</taxon>
        <taxon>Suessiales</taxon>
        <taxon>Symbiodiniaceae</taxon>
        <taxon>Symbiodinium</taxon>
    </lineage>
</organism>
<feature type="compositionally biased region" description="Low complexity" evidence="1">
    <location>
        <begin position="44"/>
        <end position="55"/>
    </location>
</feature>
<feature type="region of interest" description="Disordered" evidence="1">
    <location>
        <begin position="658"/>
        <end position="680"/>
    </location>
</feature>
<comment type="caution">
    <text evidence="3">The sequence shown here is derived from an EMBL/GenBank/DDBJ whole genome shotgun (WGS) entry which is preliminary data.</text>
</comment>
<feature type="region of interest" description="Disordered" evidence="1">
    <location>
        <begin position="1"/>
        <end position="86"/>
    </location>
</feature>
<evidence type="ECO:0000256" key="1">
    <source>
        <dbReference type="SAM" id="MobiDB-lite"/>
    </source>
</evidence>
<dbReference type="InterPro" id="IPR015940">
    <property type="entry name" value="UBA"/>
</dbReference>
<dbReference type="Proteomes" id="UP000186817">
    <property type="component" value="Unassembled WGS sequence"/>
</dbReference>
<evidence type="ECO:0000259" key="2">
    <source>
        <dbReference type="PROSITE" id="PS50030"/>
    </source>
</evidence>
<dbReference type="EMBL" id="LSRX01001458">
    <property type="protein sequence ID" value="OLP79675.1"/>
    <property type="molecule type" value="Genomic_DNA"/>
</dbReference>
<dbReference type="GO" id="GO:1990112">
    <property type="term" value="C:RQC complex"/>
    <property type="evidence" value="ECO:0007669"/>
    <property type="project" value="TreeGrafter"/>
</dbReference>
<evidence type="ECO:0000313" key="3">
    <source>
        <dbReference type="EMBL" id="OLP79675.1"/>
    </source>
</evidence>
<dbReference type="OrthoDB" id="205993at2759"/>
<dbReference type="Gene3D" id="1.10.8.10">
    <property type="entry name" value="DNA helicase RuvA subunit, C-terminal domain"/>
    <property type="match status" value="1"/>
</dbReference>
<dbReference type="PANTHER" id="PTHR22684:SF0">
    <property type="entry name" value="RIBOSOME QUALITY CONTROL COMPLEX SUBUNIT TCF25"/>
    <property type="match status" value="1"/>
</dbReference>
<feature type="region of interest" description="Disordered" evidence="1">
    <location>
        <begin position="604"/>
        <end position="628"/>
    </location>
</feature>
<dbReference type="OMA" id="LERKGQW"/>
<feature type="compositionally biased region" description="Low complexity" evidence="1">
    <location>
        <begin position="605"/>
        <end position="621"/>
    </location>
</feature>
<dbReference type="SUPFAM" id="SSF46934">
    <property type="entry name" value="UBA-like"/>
    <property type="match status" value="1"/>
</dbReference>
<dbReference type="InterPro" id="IPR006994">
    <property type="entry name" value="TCF25/Rqc1"/>
</dbReference>
<dbReference type="SMART" id="SM00165">
    <property type="entry name" value="UBA"/>
    <property type="match status" value="1"/>
</dbReference>
<keyword evidence="4" id="KW-1185">Reference proteome</keyword>
<dbReference type="PANTHER" id="PTHR22684">
    <property type="entry name" value="NULP1-RELATED"/>
    <property type="match status" value="1"/>
</dbReference>
<feature type="compositionally biased region" description="Basic residues" evidence="1">
    <location>
        <begin position="58"/>
        <end position="69"/>
    </location>
</feature>
<evidence type="ECO:0000313" key="4">
    <source>
        <dbReference type="Proteomes" id="UP000186817"/>
    </source>
</evidence>
<dbReference type="InterPro" id="IPR009060">
    <property type="entry name" value="UBA-like_sf"/>
</dbReference>
<protein>
    <submittedName>
        <fullName evidence="3">Transcription factor 25</fullName>
    </submittedName>
</protein>
<dbReference type="Pfam" id="PF04910">
    <property type="entry name" value="Tcf25"/>
    <property type="match status" value="2"/>
</dbReference>
<feature type="domain" description="UBA" evidence="2">
    <location>
        <begin position="679"/>
        <end position="718"/>
    </location>
</feature>
<dbReference type="InterPro" id="IPR003903">
    <property type="entry name" value="UIM_dom"/>
</dbReference>
<reference evidence="3 4" key="1">
    <citation type="submission" date="2016-02" db="EMBL/GenBank/DDBJ databases">
        <title>Genome analysis of coral dinoflagellate symbionts highlights evolutionary adaptations to a symbiotic lifestyle.</title>
        <authorList>
            <person name="Aranda M."/>
            <person name="Li Y."/>
            <person name="Liew Y.J."/>
            <person name="Baumgarten S."/>
            <person name="Simakov O."/>
            <person name="Wilson M."/>
            <person name="Piel J."/>
            <person name="Ashoor H."/>
            <person name="Bougouffa S."/>
            <person name="Bajic V.B."/>
            <person name="Ryu T."/>
            <person name="Ravasi T."/>
            <person name="Bayer T."/>
            <person name="Micklem G."/>
            <person name="Kim H."/>
            <person name="Bhak J."/>
            <person name="Lajeunesse T.C."/>
            <person name="Voolstra C.R."/>
        </authorList>
    </citation>
    <scope>NUCLEOTIDE SEQUENCE [LARGE SCALE GENOMIC DNA]</scope>
    <source>
        <strain evidence="3 4">CCMP2467</strain>
    </source>
</reference>
<gene>
    <name evidence="3" type="primary">Tcf25</name>
    <name evidence="3" type="ORF">AK812_SmicGene40012</name>
</gene>
<dbReference type="Pfam" id="PF00627">
    <property type="entry name" value="UBA"/>
    <property type="match status" value="1"/>
</dbReference>
<dbReference type="PROSITE" id="PS50030">
    <property type="entry name" value="UBA"/>
    <property type="match status" value="1"/>
</dbReference>
<name>A0A1Q9C9T0_SYMMI</name>
<accession>A0A1Q9C9T0</accession>
<proteinExistence type="predicted"/>